<feature type="transmembrane region" description="Helical" evidence="7">
    <location>
        <begin position="70"/>
        <end position="91"/>
    </location>
</feature>
<dbReference type="AlphaFoldDB" id="A0A4Y9QRB0"/>
<keyword evidence="4 7" id="KW-1133">Transmembrane helix</keyword>
<accession>A0A4Y9QRB0</accession>
<comment type="subcellular location">
    <subcellularLocation>
        <location evidence="1">Membrane</location>
        <topology evidence="1">Multi-pass membrane protein</topology>
    </subcellularLocation>
</comment>
<dbReference type="PANTHER" id="PTHR31632:SF2">
    <property type="entry name" value="PLASMA MEMBRANE IRON PERMEASE"/>
    <property type="match status" value="1"/>
</dbReference>
<name>A0A4Y9QRB0_9MICO</name>
<feature type="transmembrane region" description="Helical" evidence="7">
    <location>
        <begin position="145"/>
        <end position="166"/>
    </location>
</feature>
<organism evidence="8 9">
    <name type="scientific">Orlajensenia leifsoniae</name>
    <dbReference type="NCBI Taxonomy" id="2561933"/>
    <lineage>
        <taxon>Bacteria</taxon>
        <taxon>Bacillati</taxon>
        <taxon>Actinomycetota</taxon>
        <taxon>Actinomycetes</taxon>
        <taxon>Micrococcales</taxon>
        <taxon>Microbacteriaceae</taxon>
        <taxon>Orlajensenia</taxon>
    </lineage>
</organism>
<comment type="similarity">
    <text evidence="2">Belongs to the oxidase-dependent Fe transporter (OFeT) (TC 9.A.10.1) family.</text>
</comment>
<dbReference type="PANTHER" id="PTHR31632">
    <property type="entry name" value="IRON TRANSPORTER FTH1"/>
    <property type="match status" value="1"/>
</dbReference>
<feature type="transmembrane region" description="Helical" evidence="7">
    <location>
        <begin position="6"/>
        <end position="26"/>
    </location>
</feature>
<comment type="caution">
    <text evidence="8">The sequence shown here is derived from an EMBL/GenBank/DDBJ whole genome shotgun (WGS) entry which is preliminary data.</text>
</comment>
<evidence type="ECO:0000256" key="3">
    <source>
        <dbReference type="ARBA" id="ARBA00022692"/>
    </source>
</evidence>
<feature type="transmembrane region" description="Helical" evidence="7">
    <location>
        <begin position="178"/>
        <end position="198"/>
    </location>
</feature>
<evidence type="ECO:0000256" key="7">
    <source>
        <dbReference type="SAM" id="Phobius"/>
    </source>
</evidence>
<feature type="transmembrane region" description="Helical" evidence="7">
    <location>
        <begin position="38"/>
        <end position="58"/>
    </location>
</feature>
<evidence type="ECO:0000256" key="4">
    <source>
        <dbReference type="ARBA" id="ARBA00022989"/>
    </source>
</evidence>
<dbReference type="GO" id="GO:0015093">
    <property type="term" value="F:ferrous iron transmembrane transporter activity"/>
    <property type="evidence" value="ECO:0007669"/>
    <property type="project" value="TreeGrafter"/>
</dbReference>
<dbReference type="EMBL" id="SPQZ01000009">
    <property type="protein sequence ID" value="TFV94817.1"/>
    <property type="molecule type" value="Genomic_DNA"/>
</dbReference>
<protein>
    <submittedName>
        <fullName evidence="8">High-affinity Fe2+/Pb2+ permease</fullName>
    </submittedName>
</protein>
<dbReference type="RefSeq" id="WP_135121631.1">
    <property type="nucleotide sequence ID" value="NZ_SPQZ01000009.1"/>
</dbReference>
<evidence type="ECO:0000256" key="6">
    <source>
        <dbReference type="SAM" id="MobiDB-lite"/>
    </source>
</evidence>
<reference evidence="8 9" key="1">
    <citation type="journal article" date="2018" name="J. Microbiol.">
        <title>Leifsonia flava sp. nov., a novel actinobacterium isolated from the rhizosphere of Aquilegia viridiflora.</title>
        <authorList>
            <person name="Cai Y."/>
            <person name="Tao W.Z."/>
            <person name="Ma Y.J."/>
            <person name="Cheng J."/>
            <person name="Zhang M.Y."/>
            <person name="Zhang Y.X."/>
        </authorList>
    </citation>
    <scope>NUCLEOTIDE SEQUENCE [LARGE SCALE GENOMIC DNA]</scope>
    <source>
        <strain evidence="8 9">SYP-B2174</strain>
    </source>
</reference>
<dbReference type="GO" id="GO:0033573">
    <property type="term" value="C:high-affinity iron permease complex"/>
    <property type="evidence" value="ECO:0007669"/>
    <property type="project" value="InterPro"/>
</dbReference>
<feature type="transmembrane region" description="Helical" evidence="7">
    <location>
        <begin position="103"/>
        <end position="125"/>
    </location>
</feature>
<dbReference type="Pfam" id="PF03239">
    <property type="entry name" value="FTR1"/>
    <property type="match status" value="1"/>
</dbReference>
<evidence type="ECO:0000256" key="2">
    <source>
        <dbReference type="ARBA" id="ARBA00008333"/>
    </source>
</evidence>
<feature type="region of interest" description="Disordered" evidence="6">
    <location>
        <begin position="272"/>
        <end position="298"/>
    </location>
</feature>
<dbReference type="InterPro" id="IPR004923">
    <property type="entry name" value="FTR1/Fip1/EfeU"/>
</dbReference>
<dbReference type="NCBIfam" id="NF041756">
    <property type="entry name" value="EfeU"/>
    <property type="match status" value="1"/>
</dbReference>
<evidence type="ECO:0000256" key="1">
    <source>
        <dbReference type="ARBA" id="ARBA00004141"/>
    </source>
</evidence>
<gene>
    <name evidence="8" type="ORF">E4M00_16745</name>
</gene>
<evidence type="ECO:0000313" key="8">
    <source>
        <dbReference type="EMBL" id="TFV94817.1"/>
    </source>
</evidence>
<evidence type="ECO:0000313" key="9">
    <source>
        <dbReference type="Proteomes" id="UP000298127"/>
    </source>
</evidence>
<keyword evidence="9" id="KW-1185">Reference proteome</keyword>
<proteinExistence type="inferred from homology"/>
<sequence length="298" mass="31189">MLANFLIGLREGLEAGLIVGILVAYLSKLGRRDVLPRLWFGIGFAIVLSLGVGAILTWGPYGLSFQAQEILGGTLSILAVALVTWMIFWMGNHARGLKHDLQSKLDVALTGAASGIVVLGFLSVGREGIETALFVWATVNSSGDAGIATIGAVLGIITAVAISYLIYRGLIRINLSRFFTWTGLFLILVAAGVFAYGIGDLQEAGVIPGWGQPAYSLAGAIPPSSWYGTLLGGVFNFTPEPTWAQVIGWVGYATVVTALFLRQVFTRTAPAAPAPSAPTALRTPEAALADSGAAPRSA</sequence>
<keyword evidence="5 7" id="KW-0472">Membrane</keyword>
<evidence type="ECO:0000256" key="5">
    <source>
        <dbReference type="ARBA" id="ARBA00023136"/>
    </source>
</evidence>
<keyword evidence="3 7" id="KW-0812">Transmembrane</keyword>
<dbReference type="Proteomes" id="UP000298127">
    <property type="component" value="Unassembled WGS sequence"/>
</dbReference>
<feature type="transmembrane region" description="Helical" evidence="7">
    <location>
        <begin position="242"/>
        <end position="261"/>
    </location>
</feature>